<reference evidence="2" key="1">
    <citation type="submission" date="2020-10" db="EMBL/GenBank/DDBJ databases">
        <authorList>
            <person name="Kikuchi T."/>
        </authorList>
    </citation>
    <scope>NUCLEOTIDE SEQUENCE</scope>
    <source>
        <strain evidence="2">NKZ352</strain>
    </source>
</reference>
<dbReference type="EMBL" id="CAJGYM010000027">
    <property type="protein sequence ID" value="CAD6192321.1"/>
    <property type="molecule type" value="Genomic_DNA"/>
</dbReference>
<evidence type="ECO:0000313" key="3">
    <source>
        <dbReference type="Proteomes" id="UP000835052"/>
    </source>
</evidence>
<comment type="caution">
    <text evidence="2">The sequence shown here is derived from an EMBL/GenBank/DDBJ whole genome shotgun (WGS) entry which is preliminary data.</text>
</comment>
<proteinExistence type="predicted"/>
<accession>A0A8S1HCW2</accession>
<protein>
    <submittedName>
        <fullName evidence="2">Uncharacterized protein</fullName>
    </submittedName>
</protein>
<keyword evidence="1" id="KW-0472">Membrane</keyword>
<dbReference type="OrthoDB" id="5778517at2759"/>
<name>A0A8S1HCW2_9PELO</name>
<gene>
    <name evidence="2" type="ORF">CAUJ_LOCUS8240</name>
</gene>
<feature type="transmembrane region" description="Helical" evidence="1">
    <location>
        <begin position="20"/>
        <end position="46"/>
    </location>
</feature>
<dbReference type="AlphaFoldDB" id="A0A8S1HCW2"/>
<sequence length="290" mass="33072">MRRSPEDEASSAYLDVDVAVWGTVSLIFSILLILAAFYFSALPHVLDENYFTQKDRKHENGTLYFEYFNEKGENEGGLLGDWFERLLRGEYRYTYGNSFANYCWPRVVPISQWASSIYRATQHKAIVQTLVRTVVLFGITNSLFQTILLAHSALPRSGLVVCSCYAAVFVDLAHSLSSFAMTAIHLWQDEKLAFLVDSAMETMMLTLVLKISLNIYLDEIKMHRLARCFSLASVIGARPILIADVKTFTERVVCDSNACQTRSLKGVRLMACCKRKEYEEVREIREIVKL</sequence>
<evidence type="ECO:0000313" key="2">
    <source>
        <dbReference type="EMBL" id="CAD6192321.1"/>
    </source>
</evidence>
<keyword evidence="1" id="KW-1133">Transmembrane helix</keyword>
<organism evidence="2 3">
    <name type="scientific">Caenorhabditis auriculariae</name>
    <dbReference type="NCBI Taxonomy" id="2777116"/>
    <lineage>
        <taxon>Eukaryota</taxon>
        <taxon>Metazoa</taxon>
        <taxon>Ecdysozoa</taxon>
        <taxon>Nematoda</taxon>
        <taxon>Chromadorea</taxon>
        <taxon>Rhabditida</taxon>
        <taxon>Rhabditina</taxon>
        <taxon>Rhabditomorpha</taxon>
        <taxon>Rhabditoidea</taxon>
        <taxon>Rhabditidae</taxon>
        <taxon>Peloderinae</taxon>
        <taxon>Caenorhabditis</taxon>
    </lineage>
</organism>
<evidence type="ECO:0000256" key="1">
    <source>
        <dbReference type="SAM" id="Phobius"/>
    </source>
</evidence>
<dbReference type="Proteomes" id="UP000835052">
    <property type="component" value="Unassembled WGS sequence"/>
</dbReference>
<keyword evidence="3" id="KW-1185">Reference proteome</keyword>
<keyword evidence="1" id="KW-0812">Transmembrane</keyword>